<protein>
    <submittedName>
        <fullName evidence="1">Uncharacterized protein</fullName>
    </submittedName>
</protein>
<sequence>MNTTVSTNSTGQIIWDCIVSLREAGQAISRQRLMELTDFPYTKVDDHVSRWIEEGRMRRLVDGVYEVVDPLPEPRAISVTDLHNNMVLIEIGDQELRLFTPEARALARQLGGFALQYAQLQTQNDVAALLVEATVRNRALADRISDMERAQAALARQLKEAQKSNQMALIG</sequence>
<evidence type="ECO:0000313" key="2">
    <source>
        <dbReference type="Proteomes" id="UP001058290"/>
    </source>
</evidence>
<evidence type="ECO:0000313" key="1">
    <source>
        <dbReference type="EMBL" id="UXC19143.1"/>
    </source>
</evidence>
<proteinExistence type="predicted"/>
<accession>A0ABY6A0C7</accession>
<dbReference type="RefSeq" id="WP_260719447.1">
    <property type="nucleotide sequence ID" value="NZ_CP104377.1"/>
</dbReference>
<name>A0ABY6A0C7_9BURK</name>
<reference evidence="1" key="1">
    <citation type="submission" date="2022-09" db="EMBL/GenBank/DDBJ databases">
        <title>Bacterial diversity in gut of crayfish and pufferfish.</title>
        <authorList>
            <person name="Huang Y."/>
        </authorList>
    </citation>
    <scope>NUCLEOTIDE SEQUENCE</scope>
    <source>
        <strain evidence="1">PR12</strain>
    </source>
</reference>
<organism evidence="1 2">
    <name type="scientific">Comamonas squillarum</name>
    <dbReference type="NCBI Taxonomy" id="2977320"/>
    <lineage>
        <taxon>Bacteria</taxon>
        <taxon>Pseudomonadati</taxon>
        <taxon>Pseudomonadota</taxon>
        <taxon>Betaproteobacteria</taxon>
        <taxon>Burkholderiales</taxon>
        <taxon>Comamonadaceae</taxon>
        <taxon>Comamonas</taxon>
    </lineage>
</organism>
<gene>
    <name evidence="1" type="ORF">N4T19_03180</name>
</gene>
<keyword evidence="2" id="KW-1185">Reference proteome</keyword>
<dbReference type="EMBL" id="CP104377">
    <property type="protein sequence ID" value="UXC19143.1"/>
    <property type="molecule type" value="Genomic_DNA"/>
</dbReference>
<dbReference type="Proteomes" id="UP001058290">
    <property type="component" value="Chromosome"/>
</dbReference>